<dbReference type="Proteomes" id="UP001564408">
    <property type="component" value="Unassembled WGS sequence"/>
</dbReference>
<evidence type="ECO:0000256" key="6">
    <source>
        <dbReference type="HAMAP-Rule" id="MF_00416"/>
    </source>
</evidence>
<name>A0ABV4BBN8_9GAMM</name>
<comment type="subunit">
    <text evidence="6">The basal body constitutes a major portion of the flagellar organelle and consists of four rings (L,P,S, and M) mounted on a central rod.</text>
</comment>
<comment type="subcellular location">
    <subcellularLocation>
        <location evidence="2 6">Bacterial flagellum basal body</location>
    </subcellularLocation>
</comment>
<protein>
    <recommendedName>
        <fullName evidence="6">Flagellar P-ring protein</fullName>
    </recommendedName>
    <alternativeName>
        <fullName evidence="6">Basal body P-ring protein</fullName>
    </alternativeName>
</protein>
<feature type="chain" id="PRO_5044903115" description="Flagellar P-ring protein" evidence="6">
    <location>
        <begin position="28"/>
        <end position="399"/>
    </location>
</feature>
<keyword evidence="8" id="KW-1185">Reference proteome</keyword>
<gene>
    <name evidence="6" type="primary">flgI</name>
    <name evidence="7" type="ORF">ABC977_05665</name>
</gene>
<dbReference type="PRINTS" id="PR01010">
    <property type="entry name" value="FLGPRINGFLGI"/>
</dbReference>
<evidence type="ECO:0000256" key="1">
    <source>
        <dbReference type="ARBA" id="ARBA00002591"/>
    </source>
</evidence>
<evidence type="ECO:0000313" key="7">
    <source>
        <dbReference type="EMBL" id="MEY6431894.1"/>
    </source>
</evidence>
<accession>A0ABV4BBN8</accession>
<dbReference type="EMBL" id="JBDKXB010000005">
    <property type="protein sequence ID" value="MEY6431894.1"/>
    <property type="molecule type" value="Genomic_DNA"/>
</dbReference>
<dbReference type="Pfam" id="PF02119">
    <property type="entry name" value="FlgI"/>
    <property type="match status" value="1"/>
</dbReference>
<evidence type="ECO:0000256" key="2">
    <source>
        <dbReference type="ARBA" id="ARBA00004117"/>
    </source>
</evidence>
<comment type="function">
    <text evidence="1 6">Assembles around the rod to form the L-ring and probably protects the motor/basal body from shearing forces during rotation.</text>
</comment>
<feature type="signal peptide" evidence="6">
    <location>
        <begin position="1"/>
        <end position="27"/>
    </location>
</feature>
<keyword evidence="7" id="KW-0282">Flagellum</keyword>
<evidence type="ECO:0000313" key="8">
    <source>
        <dbReference type="Proteomes" id="UP001564408"/>
    </source>
</evidence>
<dbReference type="NCBIfam" id="NF003676">
    <property type="entry name" value="PRK05303.1"/>
    <property type="match status" value="1"/>
</dbReference>
<dbReference type="PANTHER" id="PTHR30381:SF0">
    <property type="entry name" value="FLAGELLAR P-RING PROTEIN"/>
    <property type="match status" value="1"/>
</dbReference>
<dbReference type="InterPro" id="IPR001782">
    <property type="entry name" value="Flag_FlgI"/>
</dbReference>
<comment type="similarity">
    <text evidence="3 6">Belongs to the FlgI family.</text>
</comment>
<keyword evidence="5 6" id="KW-0975">Bacterial flagellum</keyword>
<dbReference type="HAMAP" id="MF_00416">
    <property type="entry name" value="FlgI"/>
    <property type="match status" value="1"/>
</dbReference>
<evidence type="ECO:0000256" key="5">
    <source>
        <dbReference type="ARBA" id="ARBA00023143"/>
    </source>
</evidence>
<evidence type="ECO:0000256" key="3">
    <source>
        <dbReference type="ARBA" id="ARBA00008994"/>
    </source>
</evidence>
<keyword evidence="7" id="KW-0966">Cell projection</keyword>
<evidence type="ECO:0000256" key="4">
    <source>
        <dbReference type="ARBA" id="ARBA00022729"/>
    </source>
</evidence>
<keyword evidence="4 6" id="KW-0732">Signal</keyword>
<dbReference type="PANTHER" id="PTHR30381">
    <property type="entry name" value="FLAGELLAR P-RING PERIPLASMIC PROTEIN FLGI"/>
    <property type="match status" value="1"/>
</dbReference>
<organism evidence="7 8">
    <name type="scientific">Thioalkalicoccus limnaeus</name>
    <dbReference type="NCBI Taxonomy" id="120681"/>
    <lineage>
        <taxon>Bacteria</taxon>
        <taxon>Pseudomonadati</taxon>
        <taxon>Pseudomonadota</taxon>
        <taxon>Gammaproteobacteria</taxon>
        <taxon>Chromatiales</taxon>
        <taxon>Chromatiaceae</taxon>
        <taxon>Thioalkalicoccus</taxon>
    </lineage>
</organism>
<sequence precursor="true">MKRRSCTMMTGRWLVPLSLLAAFAAHGDGMLENDDFGATPYPTPGLLDARASVGTRIKDIASIAGVRSNQLVGYGLVVGLDGTGDNTNTSRFTAQSVTNMLQQLGVALPPNVQIRPKNVAAVLVTATLPPFARLGQTIDVTVSSIGNAESLRGGALLMTPLKGADGQIYALAQGNMVVGGFGARGADGSRVTVNVPSAGRIPNGATVERVVANPFNEGGDLVLHLHDSDFTTALRVAEAINARLGRHSASPLDGGAIRVTAPDDPGQRVAFVAAVENIPVEPGDAAARVVINSRTGTVVIGQHVVVRPAAVSHGNLVVTITETPLVSQPAPFSGGVTVTGTDSEVEISQESRMFLMEPGVSLEEIVHAVNQVGAAPGDLVAILEALREAGALRATLVVI</sequence>
<comment type="caution">
    <text evidence="7">The sequence shown here is derived from an EMBL/GenBank/DDBJ whole genome shotgun (WGS) entry which is preliminary data.</text>
</comment>
<reference evidence="7 8" key="1">
    <citation type="submission" date="2024-05" db="EMBL/GenBank/DDBJ databases">
        <title>Genome Sequence and Characterization of the New Strain Purple Sulfur Bacterium of Genus Thioalkalicoccus.</title>
        <authorList>
            <person name="Bryantseva I.A."/>
            <person name="Kyndt J.A."/>
            <person name="Imhoff J.F."/>
        </authorList>
    </citation>
    <scope>NUCLEOTIDE SEQUENCE [LARGE SCALE GENOMIC DNA]</scope>
    <source>
        <strain evidence="7 8">Um2</strain>
    </source>
</reference>
<proteinExistence type="inferred from homology"/>
<keyword evidence="7" id="KW-0969">Cilium</keyword>